<dbReference type="AlphaFoldDB" id="A0AAN4U205"/>
<gene>
    <name evidence="1" type="ORF">ABO01nite_10580</name>
</gene>
<evidence type="ECO:0000313" key="2">
    <source>
        <dbReference type="Proteomes" id="UP000321287"/>
    </source>
</evidence>
<evidence type="ECO:0000313" key="1">
    <source>
        <dbReference type="EMBL" id="GEL53051.1"/>
    </source>
</evidence>
<keyword evidence="2" id="KW-1185">Reference proteome</keyword>
<reference evidence="1 2" key="1">
    <citation type="submission" date="2019-07" db="EMBL/GenBank/DDBJ databases">
        <title>Whole genome shotgun sequence of Asaia bogorensis NBRC 16594.</title>
        <authorList>
            <person name="Hosoyama A."/>
            <person name="Uohara A."/>
            <person name="Ohji S."/>
            <person name="Ichikawa N."/>
        </authorList>
    </citation>
    <scope>NUCLEOTIDE SEQUENCE [LARGE SCALE GENOMIC DNA]</scope>
    <source>
        <strain evidence="1 2">NBRC 16594</strain>
    </source>
</reference>
<dbReference type="Proteomes" id="UP000321287">
    <property type="component" value="Unassembled WGS sequence"/>
</dbReference>
<comment type="caution">
    <text evidence="1">The sequence shown here is derived from an EMBL/GenBank/DDBJ whole genome shotgun (WGS) entry which is preliminary data.</text>
</comment>
<sequence>MIDTALKADIGCCRVFVATPGFTLIVKCGIEGPASSSMLQTLWTEFEDLAITCCERTGIE</sequence>
<accession>A0AAN4U205</accession>
<name>A0AAN4U205_9PROT</name>
<protein>
    <submittedName>
        <fullName evidence="1">Uncharacterized protein</fullName>
    </submittedName>
</protein>
<dbReference type="EMBL" id="BJVS01000002">
    <property type="protein sequence ID" value="GEL53051.1"/>
    <property type="molecule type" value="Genomic_DNA"/>
</dbReference>
<organism evidence="1 2">
    <name type="scientific">Asaia bogorensis NBRC 16594</name>
    <dbReference type="NCBI Taxonomy" id="1231624"/>
    <lineage>
        <taxon>Bacteria</taxon>
        <taxon>Pseudomonadati</taxon>
        <taxon>Pseudomonadota</taxon>
        <taxon>Alphaproteobacteria</taxon>
        <taxon>Acetobacterales</taxon>
        <taxon>Acetobacteraceae</taxon>
        <taxon>Asaia</taxon>
    </lineage>
</organism>
<proteinExistence type="predicted"/>